<organism evidence="2 3">
    <name type="scientific">Aerococcus christensenii</name>
    <dbReference type="NCBI Taxonomy" id="87541"/>
    <lineage>
        <taxon>Bacteria</taxon>
        <taxon>Bacillati</taxon>
        <taxon>Bacillota</taxon>
        <taxon>Bacilli</taxon>
        <taxon>Lactobacillales</taxon>
        <taxon>Aerococcaceae</taxon>
        <taxon>Aerococcus</taxon>
    </lineage>
</organism>
<comment type="caution">
    <text evidence="2">The sequence shown here is derived from an EMBL/GenBank/DDBJ whole genome shotgun (WGS) entry which is preliminary data.</text>
</comment>
<dbReference type="EMBL" id="LSCQ01000088">
    <property type="protein sequence ID" value="KXB33962.1"/>
    <property type="molecule type" value="Genomic_DNA"/>
</dbReference>
<dbReference type="Pfam" id="PF01381">
    <property type="entry name" value="HTH_3"/>
    <property type="match status" value="1"/>
</dbReference>
<dbReference type="SUPFAM" id="SSF47413">
    <property type="entry name" value="lambda repressor-like DNA-binding domains"/>
    <property type="match status" value="1"/>
</dbReference>
<dbReference type="AlphaFoldDB" id="A0A133XSN9"/>
<protein>
    <submittedName>
        <fullName evidence="2">HTH-type transcriptional regulator HipB family protein</fullName>
    </submittedName>
</protein>
<dbReference type="InterPro" id="IPR001387">
    <property type="entry name" value="Cro/C1-type_HTH"/>
</dbReference>
<dbReference type="Gene3D" id="1.10.260.40">
    <property type="entry name" value="lambda repressor-like DNA-binding domains"/>
    <property type="match status" value="1"/>
</dbReference>
<dbReference type="SMART" id="SM00530">
    <property type="entry name" value="HTH_XRE"/>
    <property type="match status" value="1"/>
</dbReference>
<dbReference type="InterPro" id="IPR010982">
    <property type="entry name" value="Lambda_DNA-bd_dom_sf"/>
</dbReference>
<proteinExistence type="predicted"/>
<dbReference type="CDD" id="cd00093">
    <property type="entry name" value="HTH_XRE"/>
    <property type="match status" value="1"/>
</dbReference>
<dbReference type="GO" id="GO:0003677">
    <property type="term" value="F:DNA binding"/>
    <property type="evidence" value="ECO:0007669"/>
    <property type="project" value="InterPro"/>
</dbReference>
<dbReference type="OrthoDB" id="1859224at2"/>
<evidence type="ECO:0000313" key="3">
    <source>
        <dbReference type="Proteomes" id="UP000070422"/>
    </source>
</evidence>
<feature type="domain" description="HTH cro/C1-type" evidence="1">
    <location>
        <begin position="15"/>
        <end position="69"/>
    </location>
</feature>
<gene>
    <name evidence="2" type="ORF">HMPREF3187_01571</name>
</gene>
<dbReference type="Proteomes" id="UP000070422">
    <property type="component" value="Unassembled WGS sequence"/>
</dbReference>
<dbReference type="PATRIC" id="fig|87541.4.peg.1559"/>
<dbReference type="PROSITE" id="PS50943">
    <property type="entry name" value="HTH_CROC1"/>
    <property type="match status" value="1"/>
</dbReference>
<evidence type="ECO:0000259" key="1">
    <source>
        <dbReference type="PROSITE" id="PS50943"/>
    </source>
</evidence>
<dbReference type="RefSeq" id="WP_060937257.1">
    <property type="nucleotide sequence ID" value="NZ_JASOZP010000028.1"/>
</dbReference>
<sequence>MIAYEDYLENISYNIRKLCKQKKVTQKELAKQTGINKNTIYNYTNQAINISLYNAMLIAEFFDVSVEALCRKKL</sequence>
<accession>A0A133XSN9</accession>
<name>A0A133XSN9_9LACT</name>
<evidence type="ECO:0000313" key="2">
    <source>
        <dbReference type="EMBL" id="KXB33962.1"/>
    </source>
</evidence>
<reference evidence="2 3" key="1">
    <citation type="submission" date="2016-01" db="EMBL/GenBank/DDBJ databases">
        <authorList>
            <person name="Oliw E.H."/>
        </authorList>
    </citation>
    <scope>NUCLEOTIDE SEQUENCE [LARGE SCALE GENOMIC DNA]</scope>
    <source>
        <strain evidence="2 3">KA00635</strain>
    </source>
</reference>